<reference evidence="3 4" key="1">
    <citation type="journal article" date="2019" name="Sci. Rep.">
        <title>Orb-weaving spider Araneus ventricosus genome elucidates the spidroin gene catalogue.</title>
        <authorList>
            <person name="Kono N."/>
            <person name="Nakamura H."/>
            <person name="Ohtoshi R."/>
            <person name="Moran D.A.P."/>
            <person name="Shinohara A."/>
            <person name="Yoshida Y."/>
            <person name="Fujiwara M."/>
            <person name="Mori M."/>
            <person name="Tomita M."/>
            <person name="Arakawa K."/>
        </authorList>
    </citation>
    <scope>NUCLEOTIDE SEQUENCE [LARGE SCALE GENOMIC DNA]</scope>
</reference>
<keyword evidence="4" id="KW-1185">Reference proteome</keyword>
<dbReference type="EMBL" id="BGPR01048792">
    <property type="protein sequence ID" value="GBO25797.1"/>
    <property type="molecule type" value="Genomic_DNA"/>
</dbReference>
<dbReference type="AlphaFoldDB" id="A0A4Y2VKF9"/>
<organism evidence="3 4">
    <name type="scientific">Araneus ventricosus</name>
    <name type="common">Orbweaver spider</name>
    <name type="synonym">Epeira ventricosa</name>
    <dbReference type="NCBI Taxonomy" id="182803"/>
    <lineage>
        <taxon>Eukaryota</taxon>
        <taxon>Metazoa</taxon>
        <taxon>Ecdysozoa</taxon>
        <taxon>Arthropoda</taxon>
        <taxon>Chelicerata</taxon>
        <taxon>Arachnida</taxon>
        <taxon>Araneae</taxon>
        <taxon>Araneomorphae</taxon>
        <taxon>Entelegynae</taxon>
        <taxon>Araneoidea</taxon>
        <taxon>Araneidae</taxon>
        <taxon>Araneus</taxon>
    </lineage>
</organism>
<proteinExistence type="predicted"/>
<protein>
    <submittedName>
        <fullName evidence="3">Uncharacterized protein</fullName>
    </submittedName>
</protein>
<evidence type="ECO:0000313" key="2">
    <source>
        <dbReference type="EMBL" id="GBO25797.1"/>
    </source>
</evidence>
<evidence type="ECO:0000256" key="1">
    <source>
        <dbReference type="SAM" id="MobiDB-lite"/>
    </source>
</evidence>
<accession>A0A4Y2VKF9</accession>
<evidence type="ECO:0000313" key="4">
    <source>
        <dbReference type="Proteomes" id="UP000499080"/>
    </source>
</evidence>
<name>A0A4Y2VKF9_ARAVE</name>
<feature type="region of interest" description="Disordered" evidence="1">
    <location>
        <begin position="1"/>
        <end position="22"/>
    </location>
</feature>
<feature type="compositionally biased region" description="Basic and acidic residues" evidence="1">
    <location>
        <begin position="1"/>
        <end position="10"/>
    </location>
</feature>
<comment type="caution">
    <text evidence="3">The sequence shown here is derived from an EMBL/GenBank/DDBJ whole genome shotgun (WGS) entry which is preliminary data.</text>
</comment>
<evidence type="ECO:0000313" key="3">
    <source>
        <dbReference type="EMBL" id="GBO25803.1"/>
    </source>
</evidence>
<sequence>MEELDSHAIERSQQTQVVLSQPPPLPPFPFFYLHRSAPHSSTAPSMSMDQMVGSEVVTLKIVYLQNSNLNMKDAFSDVSLKKFLQHALKILCTNSKKRIVPESKNNELLYIV</sequence>
<gene>
    <name evidence="3" type="ORF">AVEN_102313_1</name>
    <name evidence="2" type="ORF">AVEN_133403_1</name>
</gene>
<dbReference type="Proteomes" id="UP000499080">
    <property type="component" value="Unassembled WGS sequence"/>
</dbReference>
<dbReference type="EMBL" id="BGPR01048794">
    <property type="protein sequence ID" value="GBO25803.1"/>
    <property type="molecule type" value="Genomic_DNA"/>
</dbReference>